<feature type="compositionally biased region" description="Basic and acidic residues" evidence="2">
    <location>
        <begin position="202"/>
        <end position="211"/>
    </location>
</feature>
<keyword evidence="3" id="KW-0732">Signal</keyword>
<dbReference type="PANTHER" id="PTHR30329">
    <property type="entry name" value="STATOR ELEMENT OF FLAGELLAR MOTOR COMPLEX"/>
    <property type="match status" value="1"/>
</dbReference>
<feature type="compositionally biased region" description="Basic and acidic residues" evidence="2">
    <location>
        <begin position="429"/>
        <end position="448"/>
    </location>
</feature>
<feature type="signal peptide" evidence="3">
    <location>
        <begin position="1"/>
        <end position="21"/>
    </location>
</feature>
<feature type="domain" description="OmpA-like" evidence="4">
    <location>
        <begin position="611"/>
        <end position="736"/>
    </location>
</feature>
<feature type="compositionally biased region" description="Low complexity" evidence="2">
    <location>
        <begin position="185"/>
        <end position="201"/>
    </location>
</feature>
<dbReference type="GO" id="GO:0016020">
    <property type="term" value="C:membrane"/>
    <property type="evidence" value="ECO:0007669"/>
    <property type="project" value="UniProtKB-UniRule"/>
</dbReference>
<evidence type="ECO:0000313" key="6">
    <source>
        <dbReference type="Proteomes" id="UP000035017"/>
    </source>
</evidence>
<evidence type="ECO:0000256" key="1">
    <source>
        <dbReference type="PROSITE-ProRule" id="PRU00473"/>
    </source>
</evidence>
<keyword evidence="1" id="KW-0472">Membrane</keyword>
<proteinExistence type="predicted"/>
<dbReference type="AlphaFoldDB" id="A0A0D0J0B8"/>
<dbReference type="Pfam" id="PF00691">
    <property type="entry name" value="OmpA"/>
    <property type="match status" value="1"/>
</dbReference>
<protein>
    <submittedName>
        <fullName evidence="5">Cell envelope biogenesis protein OmpA</fullName>
    </submittedName>
</protein>
<dbReference type="Gene3D" id="3.30.1330.60">
    <property type="entry name" value="OmpA-like domain"/>
    <property type="match status" value="1"/>
</dbReference>
<evidence type="ECO:0000256" key="2">
    <source>
        <dbReference type="SAM" id="MobiDB-lite"/>
    </source>
</evidence>
<dbReference type="PROSITE" id="PS51123">
    <property type="entry name" value="OMPA_2"/>
    <property type="match status" value="1"/>
</dbReference>
<name>A0A0D0J0B8_AGRTU</name>
<evidence type="ECO:0000259" key="4">
    <source>
        <dbReference type="PROSITE" id="PS51123"/>
    </source>
</evidence>
<organism evidence="5 6">
    <name type="scientific">Agrobacterium tumefaciens</name>
    <dbReference type="NCBI Taxonomy" id="358"/>
    <lineage>
        <taxon>Bacteria</taxon>
        <taxon>Pseudomonadati</taxon>
        <taxon>Pseudomonadota</taxon>
        <taxon>Alphaproteobacteria</taxon>
        <taxon>Hyphomicrobiales</taxon>
        <taxon>Rhizobiaceae</taxon>
        <taxon>Rhizobium/Agrobacterium group</taxon>
        <taxon>Agrobacterium</taxon>
        <taxon>Agrobacterium tumefaciens complex</taxon>
    </lineage>
</organism>
<dbReference type="Proteomes" id="UP000035017">
    <property type="component" value="Unassembled WGS sequence"/>
</dbReference>
<dbReference type="OrthoDB" id="9792021at2"/>
<evidence type="ECO:0000313" key="5">
    <source>
        <dbReference type="EMBL" id="KIP98909.1"/>
    </source>
</evidence>
<feature type="compositionally biased region" description="Polar residues" evidence="2">
    <location>
        <begin position="327"/>
        <end position="338"/>
    </location>
</feature>
<dbReference type="EMBL" id="JXQV01000030">
    <property type="protein sequence ID" value="KIP98909.1"/>
    <property type="molecule type" value="Genomic_DNA"/>
</dbReference>
<feature type="compositionally biased region" description="Pro residues" evidence="2">
    <location>
        <begin position="259"/>
        <end position="280"/>
    </location>
</feature>
<feature type="compositionally biased region" description="Basic and acidic residues" evidence="2">
    <location>
        <begin position="154"/>
        <end position="163"/>
    </location>
</feature>
<feature type="compositionally biased region" description="Basic and acidic residues" evidence="2">
    <location>
        <begin position="62"/>
        <end position="109"/>
    </location>
</feature>
<feature type="region of interest" description="Disordered" evidence="2">
    <location>
        <begin position="427"/>
        <end position="461"/>
    </location>
</feature>
<accession>A0A0D0J0B8</accession>
<dbReference type="CDD" id="cd07185">
    <property type="entry name" value="OmpA_C-like"/>
    <property type="match status" value="1"/>
</dbReference>
<feature type="compositionally biased region" description="Basic and acidic residues" evidence="2">
    <location>
        <begin position="384"/>
        <end position="398"/>
    </location>
</feature>
<dbReference type="SUPFAM" id="SSF103088">
    <property type="entry name" value="OmpA-like"/>
    <property type="match status" value="1"/>
</dbReference>
<gene>
    <name evidence="5" type="ORF">RU07_19555</name>
</gene>
<feature type="region of interest" description="Disordered" evidence="2">
    <location>
        <begin position="52"/>
        <end position="413"/>
    </location>
</feature>
<sequence length="738" mass="81053">MLKKNKLLTGVVFPLMSFAIAIDPAIAASFAGESAAHYTSRQVEPATVTGVLMAQAEPPAEELPKKRAPAKEAEPEQPKAEQPKEEAPRREAAPEAEPKREAAPKREAPPEPAAEAAPPRPRREAAPEAGAEPQRPRREAKPDAAAEQAAPEQQQERPRRAKPDQQPAAEGEAKPERPRRDAKPDAAAPADAAPAEAGAEQQQERPRRPKADQQPAAEGERPRAPKAEAPAASEATPESATPGKKPAAPEPDAKAAPVPKEPPTPGRAPAPSEQPNPAPGQQPSEQQRPPRAQSGEQPAIPVAPAAPQDGQTTGQAPAGEPVPAQIATPQQEAAPSTKQELDKARAVAKDPSKSADTVILPIDKGAAVLDSDKEAERSGNQQSRDQRRQEREAVRDFKVPTSDAEAQSRRGDSNAAQIVIQAITSMQGERVERRPEYDRPEGVREWQPRDMPSGGRDRDMGDRVFLQYGDRVVVRGDDNDRFVRDGAKPYYERLSEGRVRETVERRDGSQVVTIRNRYGDVVQRSRIDDRGREYVLFYAPELVDQPDREYVYRDPGLDLPPMRLRIPVEDYIIDTSSEPDRDYYRFLEQPPVEPVERVYSMDEVRYSARIRDKVRRIDLDTITFATGSAEIPMSQAQSLRKVADAMNKVLEKNPAETFLIEGHTDAVGDDQSNLVLSDERAASVANVLTDVYGIPPENFATQGYGERFLKVQTLGASQENRRVTIRRITSLVKPVAQK</sequence>
<evidence type="ECO:0000256" key="3">
    <source>
        <dbReference type="SAM" id="SignalP"/>
    </source>
</evidence>
<reference evidence="5 6" key="1">
    <citation type="submission" date="2014-12" db="EMBL/GenBank/DDBJ databases">
        <title>16Stimator: statistical estimation of ribosomal gene copy numbers from draft genome assemblies.</title>
        <authorList>
            <person name="Perisin M.A."/>
            <person name="Vetter M."/>
            <person name="Gilbert J.A."/>
            <person name="Bergelson J."/>
        </authorList>
    </citation>
    <scope>NUCLEOTIDE SEQUENCE [LARGE SCALE GENOMIC DNA]</scope>
    <source>
        <strain evidence="5 6">MEJ076</strain>
    </source>
</reference>
<feature type="chain" id="PRO_5002230227" evidence="3">
    <location>
        <begin position="22"/>
        <end position="738"/>
    </location>
</feature>
<dbReference type="InterPro" id="IPR036737">
    <property type="entry name" value="OmpA-like_sf"/>
</dbReference>
<feature type="compositionally biased region" description="Low complexity" evidence="2">
    <location>
        <begin position="298"/>
        <end position="307"/>
    </location>
</feature>
<dbReference type="PANTHER" id="PTHR30329:SF21">
    <property type="entry name" value="LIPOPROTEIN YIAD-RELATED"/>
    <property type="match status" value="1"/>
</dbReference>
<dbReference type="InterPro" id="IPR050330">
    <property type="entry name" value="Bact_OuterMem_StrucFunc"/>
</dbReference>
<feature type="compositionally biased region" description="Low complexity" evidence="2">
    <location>
        <begin position="227"/>
        <end position="246"/>
    </location>
</feature>
<feature type="compositionally biased region" description="Basic and acidic residues" evidence="2">
    <location>
        <begin position="134"/>
        <end position="144"/>
    </location>
</feature>
<comment type="caution">
    <text evidence="5">The sequence shown here is derived from an EMBL/GenBank/DDBJ whole genome shotgun (WGS) entry which is preliminary data.</text>
</comment>
<feature type="compositionally biased region" description="Basic and acidic residues" evidence="2">
    <location>
        <begin position="339"/>
        <end position="353"/>
    </location>
</feature>
<feature type="compositionally biased region" description="Basic and acidic residues" evidence="2">
    <location>
        <begin position="171"/>
        <end position="184"/>
    </location>
</feature>
<dbReference type="InterPro" id="IPR006665">
    <property type="entry name" value="OmpA-like"/>
</dbReference>